<gene>
    <name evidence="5" type="ORF">C453_17209</name>
</gene>
<reference evidence="5 6" key="1">
    <citation type="journal article" date="2014" name="PLoS Genet.">
        <title>Phylogenetically driven sequencing of extremely halophilic archaea reveals strategies for static and dynamic osmo-response.</title>
        <authorList>
            <person name="Becker E.A."/>
            <person name="Seitzer P.M."/>
            <person name="Tritt A."/>
            <person name="Larsen D."/>
            <person name="Krusor M."/>
            <person name="Yao A.I."/>
            <person name="Wu D."/>
            <person name="Madern D."/>
            <person name="Eisen J.A."/>
            <person name="Darling A.E."/>
            <person name="Facciotti M.T."/>
        </authorList>
    </citation>
    <scope>NUCLEOTIDE SEQUENCE [LARGE SCALE GENOMIC DNA]</scope>
    <source>
        <strain evidence="5 6">ATCC BAA-1513</strain>
    </source>
</reference>
<feature type="region of interest" description="Disordered" evidence="3">
    <location>
        <begin position="398"/>
        <end position="421"/>
    </location>
</feature>
<evidence type="ECO:0000256" key="1">
    <source>
        <dbReference type="ARBA" id="ARBA00023054"/>
    </source>
</evidence>
<evidence type="ECO:0000256" key="3">
    <source>
        <dbReference type="SAM" id="MobiDB-lite"/>
    </source>
</evidence>
<evidence type="ECO:0000313" key="5">
    <source>
        <dbReference type="EMBL" id="ELZ81776.1"/>
    </source>
</evidence>
<dbReference type="STRING" id="1230453.C453_17209"/>
<dbReference type="PANTHER" id="PTHR32114">
    <property type="entry name" value="ABC TRANSPORTER ABCH.3"/>
    <property type="match status" value="1"/>
</dbReference>
<keyword evidence="1" id="KW-0175">Coiled coil</keyword>
<evidence type="ECO:0000256" key="2">
    <source>
        <dbReference type="ARBA" id="ARBA00049666"/>
    </source>
</evidence>
<dbReference type="PATRIC" id="fig|1230453.4.peg.3430"/>
<feature type="domain" description="Endonuclease GajA/Old nuclease/RecF-like AAA" evidence="4">
    <location>
        <begin position="1"/>
        <end position="308"/>
    </location>
</feature>
<feature type="compositionally biased region" description="Basic and acidic residues" evidence="3">
    <location>
        <begin position="220"/>
        <end position="237"/>
    </location>
</feature>
<dbReference type="EMBL" id="AOLK01000023">
    <property type="protein sequence ID" value="ELZ81776.1"/>
    <property type="molecule type" value="Genomic_DNA"/>
</dbReference>
<comment type="similarity">
    <text evidence="2">Belongs to the Sph1/Sph2 family.</text>
</comment>
<proteinExistence type="inferred from homology"/>
<dbReference type="Gene3D" id="3.40.50.300">
    <property type="entry name" value="P-loop containing nucleotide triphosphate hydrolases"/>
    <property type="match status" value="2"/>
</dbReference>
<dbReference type="Pfam" id="PF13175">
    <property type="entry name" value="AAA_15"/>
    <property type="match status" value="1"/>
</dbReference>
<dbReference type="RefSeq" id="WP_008326447.1">
    <property type="nucleotide sequence ID" value="NZ_AOLK01000023.1"/>
</dbReference>
<name>M0HB43_HALEO</name>
<dbReference type="Proteomes" id="UP000011612">
    <property type="component" value="Unassembled WGS sequence"/>
</dbReference>
<dbReference type="OrthoDB" id="25344at2157"/>
<protein>
    <submittedName>
        <fullName evidence="5">DNA repair ATPase-like protein</fullName>
    </submittedName>
</protein>
<feature type="region of interest" description="Disordered" evidence="3">
    <location>
        <begin position="220"/>
        <end position="240"/>
    </location>
</feature>
<dbReference type="PANTHER" id="PTHR32114:SF2">
    <property type="entry name" value="ABC TRANSPORTER ABCH.3"/>
    <property type="match status" value="1"/>
</dbReference>
<organism evidence="5 6">
    <name type="scientific">Haloferax elongans ATCC BAA-1513</name>
    <dbReference type="NCBI Taxonomy" id="1230453"/>
    <lineage>
        <taxon>Archaea</taxon>
        <taxon>Methanobacteriati</taxon>
        <taxon>Methanobacteriota</taxon>
        <taxon>Stenosarchaea group</taxon>
        <taxon>Halobacteria</taxon>
        <taxon>Halobacteriales</taxon>
        <taxon>Haloferacaceae</taxon>
        <taxon>Haloferax</taxon>
    </lineage>
</organism>
<dbReference type="InterPro" id="IPR041685">
    <property type="entry name" value="AAA_GajA/Old/RecF-like"/>
</dbReference>
<feature type="compositionally biased region" description="Basic and acidic residues" evidence="3">
    <location>
        <begin position="452"/>
        <end position="461"/>
    </location>
</feature>
<sequence>MKFERVKVRNFRPYRDLEVDFTLSDGQIHIIEGPQGAGKTSFHKAIQWGLYGDSEYDNFRQNWNATAREEDERELFVEIKFTEDNIDHLLRREISTFNPDLERAYEDLKLVIDGENRYEGERAQDEINELLPEQLKDFFFLDGERIRKLIDDETGRKVKEDIETILKHQAIIHAKEDLEYVIDNKYDPELERAREEKSEREELNQEYKKIRDEITELEKERDELRDERGNKKRTLEETREELEKYDDELAQQLQSREDNIAQQKANKASELDELRDAWTQLPYAILEDTIDDIVDDLQERADDLTELRSSVHKQEIVQELQQEALDGRCPICGEEHVDAVPEVHANGGEDVESEDSLTDQIHSLRQRINTLNSATSPKRIPGGVMGEIQRLRNEIRKEESKRQELMEEFGGRPTDAEGQKQRYKENINRLESRLSDIQDGLDDKAEKIQELQSERSRIQREKQKKSGQKTIDDTIEKIEAAERAIDHLDGIREAHIEQKREAIKLKMDEVFNQVSQSEFIKGRYKGIDFAGDAEDDDSFVLELVKNNGSKKAMNDHPPSAGETQLTALSFIFGLNEYAKYSTTIVFDTVAGRLDLDNSRAQGQFFTTLEEPIVLLVTDAELQQLEESIKNHIGVHYVIKPDKNMDSTMELVDQ</sequence>
<keyword evidence="6" id="KW-1185">Reference proteome</keyword>
<feature type="region of interest" description="Disordered" evidence="3">
    <location>
        <begin position="452"/>
        <end position="471"/>
    </location>
</feature>
<accession>M0HB43</accession>
<comment type="caution">
    <text evidence="5">The sequence shown here is derived from an EMBL/GenBank/DDBJ whole genome shotgun (WGS) entry which is preliminary data.</text>
</comment>
<evidence type="ECO:0000259" key="4">
    <source>
        <dbReference type="Pfam" id="PF13175"/>
    </source>
</evidence>
<evidence type="ECO:0000313" key="6">
    <source>
        <dbReference type="Proteomes" id="UP000011612"/>
    </source>
</evidence>
<dbReference type="InterPro" id="IPR027417">
    <property type="entry name" value="P-loop_NTPase"/>
</dbReference>
<dbReference type="AlphaFoldDB" id="M0HB43"/>
<dbReference type="SUPFAM" id="SSF52540">
    <property type="entry name" value="P-loop containing nucleoside triphosphate hydrolases"/>
    <property type="match status" value="2"/>
</dbReference>